<gene>
    <name evidence="2" type="ORF">GCM10010345_20570</name>
</gene>
<comment type="caution">
    <text evidence="2">The sequence shown here is derived from an EMBL/GenBank/DDBJ whole genome shotgun (WGS) entry which is preliminary data.</text>
</comment>
<reference evidence="3" key="1">
    <citation type="journal article" date="2019" name="Int. J. Syst. Evol. Microbiol.">
        <title>The Global Catalogue of Microorganisms (GCM) 10K type strain sequencing project: providing services to taxonomists for standard genome sequencing and annotation.</title>
        <authorList>
            <consortium name="The Broad Institute Genomics Platform"/>
            <consortium name="The Broad Institute Genome Sequencing Center for Infectious Disease"/>
            <person name="Wu L."/>
            <person name="Ma J."/>
        </authorList>
    </citation>
    <scope>NUCLEOTIDE SEQUENCE [LARGE SCALE GENOMIC DNA]</scope>
    <source>
        <strain evidence="3">JCM 4733</strain>
    </source>
</reference>
<name>A0ABQ3CHH3_9ACTN</name>
<protein>
    <recommendedName>
        <fullName evidence="4">GyrI-like small molecule binding domain-containing protein</fullName>
    </recommendedName>
</protein>
<evidence type="ECO:0000256" key="1">
    <source>
        <dbReference type="SAM" id="MobiDB-lite"/>
    </source>
</evidence>
<evidence type="ECO:0008006" key="4">
    <source>
        <dbReference type="Google" id="ProtNLM"/>
    </source>
</evidence>
<dbReference type="EMBL" id="BMVN01000005">
    <property type="protein sequence ID" value="GHA15788.1"/>
    <property type="molecule type" value="Genomic_DNA"/>
</dbReference>
<keyword evidence="3" id="KW-1185">Reference proteome</keyword>
<evidence type="ECO:0000313" key="2">
    <source>
        <dbReference type="EMBL" id="GHA15788.1"/>
    </source>
</evidence>
<organism evidence="2 3">
    <name type="scientific">Streptomyces canarius</name>
    <dbReference type="NCBI Taxonomy" id="285453"/>
    <lineage>
        <taxon>Bacteria</taxon>
        <taxon>Bacillati</taxon>
        <taxon>Actinomycetota</taxon>
        <taxon>Actinomycetes</taxon>
        <taxon>Kitasatosporales</taxon>
        <taxon>Streptomycetaceae</taxon>
        <taxon>Streptomyces</taxon>
    </lineage>
</organism>
<proteinExistence type="predicted"/>
<feature type="region of interest" description="Disordered" evidence="1">
    <location>
        <begin position="1"/>
        <end position="20"/>
    </location>
</feature>
<dbReference type="Proteomes" id="UP000653644">
    <property type="component" value="Unassembled WGS sequence"/>
</dbReference>
<accession>A0ABQ3CHH3</accession>
<sequence length="187" mass="20064">MQNATLLRSHDRPMEPGASNVPHWTVVRAQPLLVLSLRNPGGADTWRDTWRRLTALVFSCGLATRETKAIEVHYDAGTSRRFDACLSIPSSRLAAEVTADDLAQVPGARMETVMGHGPFLHHRPTAGQDGRPAPAAPLPPAAGPHPTSLVPAWPRYHVYACSPALAGETPVITDTYITLTASAPARP</sequence>
<evidence type="ECO:0000313" key="3">
    <source>
        <dbReference type="Proteomes" id="UP000653644"/>
    </source>
</evidence>
<feature type="region of interest" description="Disordered" evidence="1">
    <location>
        <begin position="123"/>
        <end position="144"/>
    </location>
</feature>
<feature type="compositionally biased region" description="Pro residues" evidence="1">
    <location>
        <begin position="134"/>
        <end position="143"/>
    </location>
</feature>